<feature type="transmembrane region" description="Helical" evidence="10">
    <location>
        <begin position="26"/>
        <end position="49"/>
    </location>
</feature>
<evidence type="ECO:0000256" key="3">
    <source>
        <dbReference type="ARBA" id="ARBA00022622"/>
    </source>
</evidence>
<keyword evidence="7" id="KW-0325">Glycoprotein</keyword>
<comment type="subcellular location">
    <subcellularLocation>
        <location evidence="1">Cell membrane</location>
        <topology evidence="1">Lipid-anchor</topology>
        <topology evidence="1">GPI-anchor</topology>
    </subcellularLocation>
</comment>
<evidence type="ECO:0000256" key="2">
    <source>
        <dbReference type="ARBA" id="ARBA00022475"/>
    </source>
</evidence>
<keyword evidence="5 10" id="KW-0472">Membrane</keyword>
<dbReference type="CDD" id="cd23597">
    <property type="entry name" value="TFP_LU_ECD_Bncr"/>
    <property type="match status" value="1"/>
</dbReference>
<proteinExistence type="inferred from homology"/>
<keyword evidence="13" id="KW-1185">Reference proteome</keyword>
<dbReference type="GO" id="GO:0098552">
    <property type="term" value="C:side of membrane"/>
    <property type="evidence" value="ECO:0007669"/>
    <property type="project" value="UniProtKB-KW"/>
</dbReference>
<evidence type="ECO:0000256" key="10">
    <source>
        <dbReference type="SAM" id="Phobius"/>
    </source>
</evidence>
<dbReference type="Pfam" id="PF00021">
    <property type="entry name" value="UPAR_LY6"/>
    <property type="match status" value="1"/>
</dbReference>
<dbReference type="PANTHER" id="PTHR47613:SF1">
    <property type="entry name" value="SPERM ACROSOME MEMBRANE-ASSOCIATED PROTEIN 4"/>
    <property type="match status" value="1"/>
</dbReference>
<evidence type="ECO:0000256" key="1">
    <source>
        <dbReference type="ARBA" id="ARBA00004609"/>
    </source>
</evidence>
<evidence type="ECO:0000256" key="5">
    <source>
        <dbReference type="ARBA" id="ARBA00023136"/>
    </source>
</evidence>
<dbReference type="PANTHER" id="PTHR47613">
    <property type="entry name" value="SPERM ACROSOME MEMBRANE-ASSOCIATED PROTEIN 4"/>
    <property type="match status" value="1"/>
</dbReference>
<evidence type="ECO:0000256" key="7">
    <source>
        <dbReference type="ARBA" id="ARBA00023180"/>
    </source>
</evidence>
<reference evidence="13" key="1">
    <citation type="submission" date="2013-11" db="EMBL/GenBank/DDBJ databases">
        <title>The genomic landscape of the Guanapo guppy.</title>
        <authorList>
            <person name="Kuenstner A."/>
            <person name="Dreyer C."/>
        </authorList>
    </citation>
    <scope>NUCLEOTIDE SEQUENCE</scope>
    <source>
        <strain evidence="13">Guanapo</strain>
    </source>
</reference>
<evidence type="ECO:0000256" key="6">
    <source>
        <dbReference type="ARBA" id="ARBA00023157"/>
    </source>
</evidence>
<reference evidence="12" key="3">
    <citation type="submission" date="2025-09" db="UniProtKB">
        <authorList>
            <consortium name="Ensembl"/>
        </authorList>
    </citation>
    <scope>IDENTIFICATION</scope>
    <source>
        <strain evidence="12">Guanapo</strain>
    </source>
</reference>
<evidence type="ECO:0000256" key="8">
    <source>
        <dbReference type="ARBA" id="ARBA00023288"/>
    </source>
</evidence>
<reference evidence="12" key="2">
    <citation type="submission" date="2025-08" db="UniProtKB">
        <authorList>
            <consortium name="Ensembl"/>
        </authorList>
    </citation>
    <scope>IDENTIFICATION</scope>
    <source>
        <strain evidence="12">Guanapo</strain>
    </source>
</reference>
<keyword evidence="3" id="KW-0336">GPI-anchor</keyword>
<dbReference type="AlphaFoldDB" id="A0A3P9PRS7"/>
<dbReference type="GO" id="GO:0035036">
    <property type="term" value="P:sperm-egg recognition"/>
    <property type="evidence" value="ECO:0007669"/>
    <property type="project" value="TreeGrafter"/>
</dbReference>
<feature type="domain" description="UPAR/Ly6" evidence="11">
    <location>
        <begin position="66"/>
        <end position="125"/>
    </location>
</feature>
<evidence type="ECO:0000259" key="11">
    <source>
        <dbReference type="Pfam" id="PF00021"/>
    </source>
</evidence>
<evidence type="ECO:0000256" key="9">
    <source>
        <dbReference type="ARBA" id="ARBA00029446"/>
    </source>
</evidence>
<dbReference type="Gene3D" id="2.10.60.10">
    <property type="entry name" value="CD59"/>
    <property type="match status" value="1"/>
</dbReference>
<comment type="similarity">
    <text evidence="9">Belongs to the SPACA4/bouncer family.</text>
</comment>
<keyword evidence="10" id="KW-0812">Transmembrane</keyword>
<dbReference type="InterPro" id="IPR045860">
    <property type="entry name" value="Snake_toxin-like_sf"/>
</dbReference>
<keyword evidence="10" id="KW-1133">Transmembrane helix</keyword>
<evidence type="ECO:0000256" key="4">
    <source>
        <dbReference type="ARBA" id="ARBA00022729"/>
    </source>
</evidence>
<keyword evidence="6" id="KW-1015">Disulfide bond</keyword>
<dbReference type="Bgee" id="ENSPREG00000016590">
    <property type="expression patterns" value="Expressed in caudal fin"/>
</dbReference>
<dbReference type="OMA" id="CCDWPYC"/>
<keyword evidence="8" id="KW-0449">Lipoprotein</keyword>
<evidence type="ECO:0000313" key="12">
    <source>
        <dbReference type="Ensembl" id="ENSPREP00000024551.1"/>
    </source>
</evidence>
<dbReference type="GO" id="GO:0005886">
    <property type="term" value="C:plasma membrane"/>
    <property type="evidence" value="ECO:0007669"/>
    <property type="project" value="UniProtKB-SubCell"/>
</dbReference>
<dbReference type="InterPro" id="IPR046354">
    <property type="entry name" value="SPACA4/Bouncer"/>
</dbReference>
<protein>
    <recommendedName>
        <fullName evidence="11">UPAR/Ly6 domain-containing protein</fullName>
    </recommendedName>
</protein>
<organism evidence="12 13">
    <name type="scientific">Poecilia reticulata</name>
    <name type="common">Guppy</name>
    <name type="synonym">Acanthophacelus reticulatus</name>
    <dbReference type="NCBI Taxonomy" id="8081"/>
    <lineage>
        <taxon>Eukaryota</taxon>
        <taxon>Metazoa</taxon>
        <taxon>Chordata</taxon>
        <taxon>Craniata</taxon>
        <taxon>Vertebrata</taxon>
        <taxon>Euteleostomi</taxon>
        <taxon>Actinopterygii</taxon>
        <taxon>Neopterygii</taxon>
        <taxon>Teleostei</taxon>
        <taxon>Neoteleostei</taxon>
        <taxon>Acanthomorphata</taxon>
        <taxon>Ovalentaria</taxon>
        <taxon>Atherinomorphae</taxon>
        <taxon>Cyprinodontiformes</taxon>
        <taxon>Poeciliidae</taxon>
        <taxon>Poeciliinae</taxon>
        <taxon>Poecilia</taxon>
    </lineage>
</organism>
<accession>A0A3P9PRS7</accession>
<sequence>GKNICCKISLSSFAFVLFPRQNVLQLLPAAILCFLLLPSLLCGNLLCYYSPILKTEEAMTFELIVTECPPREVCFKALGRYGNVTALSARGCFPVKSCGKQSDIRLRGTIYAMTFSCCDWPYCNSEVKVKPFYVLITLLAAAVITRL</sequence>
<keyword evidence="2" id="KW-1003">Cell membrane</keyword>
<keyword evidence="4" id="KW-0732">Signal</keyword>
<name>A0A3P9PRS7_POERE</name>
<dbReference type="Ensembl" id="ENSPRET00000024798.1">
    <property type="protein sequence ID" value="ENSPREP00000024551.1"/>
    <property type="gene ID" value="ENSPREG00000016590.1"/>
</dbReference>
<dbReference type="InterPro" id="IPR016054">
    <property type="entry name" value="LY6_UPA_recep-like"/>
</dbReference>
<dbReference type="Proteomes" id="UP000242638">
    <property type="component" value="Unassembled WGS sequence"/>
</dbReference>
<dbReference type="SUPFAM" id="SSF57302">
    <property type="entry name" value="Snake toxin-like"/>
    <property type="match status" value="1"/>
</dbReference>
<evidence type="ECO:0000313" key="13">
    <source>
        <dbReference type="Proteomes" id="UP000242638"/>
    </source>
</evidence>
<dbReference type="GeneTree" id="ENSGT00940000177161"/>